<sequence>MKNKTSKITKKRARAGPSKRTRALVEKLNKESESVHTILAGPEQKLKKNAFENVQNDHQQDQRTKSEKQKHNDDLEKQLDLLSGMGLGAEPQTVSKK</sequence>
<evidence type="ECO:0000313" key="3">
    <source>
        <dbReference type="Proteomes" id="UP000769157"/>
    </source>
</evidence>
<dbReference type="OrthoDB" id="3995263at2759"/>
<dbReference type="GeneID" id="70239239"/>
<evidence type="ECO:0000313" key="2">
    <source>
        <dbReference type="EMBL" id="KAH3660070.1"/>
    </source>
</evidence>
<protein>
    <submittedName>
        <fullName evidence="2">Uncharacterized protein</fullName>
    </submittedName>
</protein>
<dbReference type="EMBL" id="JAEUBE010000511">
    <property type="protein sequence ID" value="KAH3660070.1"/>
    <property type="molecule type" value="Genomic_DNA"/>
</dbReference>
<comment type="caution">
    <text evidence="2">The sequence shown here is derived from an EMBL/GenBank/DDBJ whole genome shotgun (WGS) entry which is preliminary data.</text>
</comment>
<name>A0A9P8NV22_9ASCO</name>
<feature type="compositionally biased region" description="Basic and acidic residues" evidence="1">
    <location>
        <begin position="58"/>
        <end position="79"/>
    </location>
</feature>
<evidence type="ECO:0000256" key="1">
    <source>
        <dbReference type="SAM" id="MobiDB-lite"/>
    </source>
</evidence>
<dbReference type="Proteomes" id="UP000769157">
    <property type="component" value="Unassembled WGS sequence"/>
</dbReference>
<keyword evidence="3" id="KW-1185">Reference proteome</keyword>
<feature type="region of interest" description="Disordered" evidence="1">
    <location>
        <begin position="1"/>
        <end position="97"/>
    </location>
</feature>
<proteinExistence type="predicted"/>
<dbReference type="AlphaFoldDB" id="A0A9P8NV22"/>
<feature type="compositionally biased region" description="Basic residues" evidence="1">
    <location>
        <begin position="1"/>
        <end position="22"/>
    </location>
</feature>
<dbReference type="RefSeq" id="XP_046057781.1">
    <property type="nucleotide sequence ID" value="XM_046208653.1"/>
</dbReference>
<gene>
    <name evidence="2" type="ORF">OGAPHI_007275</name>
</gene>
<accession>A0A9P8NV22</accession>
<reference evidence="2" key="2">
    <citation type="submission" date="2021-01" db="EMBL/GenBank/DDBJ databases">
        <authorList>
            <person name="Schikora-Tamarit M.A."/>
        </authorList>
    </citation>
    <scope>NUCLEOTIDE SEQUENCE</scope>
    <source>
        <strain evidence="2">CBS6075</strain>
    </source>
</reference>
<feature type="compositionally biased region" description="Basic and acidic residues" evidence="1">
    <location>
        <begin position="23"/>
        <end position="34"/>
    </location>
</feature>
<organism evidence="2 3">
    <name type="scientific">Ogataea philodendri</name>
    <dbReference type="NCBI Taxonomy" id="1378263"/>
    <lineage>
        <taxon>Eukaryota</taxon>
        <taxon>Fungi</taxon>
        <taxon>Dikarya</taxon>
        <taxon>Ascomycota</taxon>
        <taxon>Saccharomycotina</taxon>
        <taxon>Pichiomycetes</taxon>
        <taxon>Pichiales</taxon>
        <taxon>Pichiaceae</taxon>
        <taxon>Ogataea</taxon>
    </lineage>
</organism>
<reference evidence="2" key="1">
    <citation type="journal article" date="2021" name="Open Biol.">
        <title>Shared evolutionary footprints suggest mitochondrial oxidative damage underlies multiple complex I losses in fungi.</title>
        <authorList>
            <person name="Schikora-Tamarit M.A."/>
            <person name="Marcet-Houben M."/>
            <person name="Nosek J."/>
            <person name="Gabaldon T."/>
        </authorList>
    </citation>
    <scope>NUCLEOTIDE SEQUENCE</scope>
    <source>
        <strain evidence="2">CBS6075</strain>
    </source>
</reference>